<proteinExistence type="predicted"/>
<accession>A0ABQ9Y6P4</accession>
<organism evidence="2 5">
    <name type="scientific">Blattamonas nauphoetae</name>
    <dbReference type="NCBI Taxonomy" id="2049346"/>
    <lineage>
        <taxon>Eukaryota</taxon>
        <taxon>Metamonada</taxon>
        <taxon>Preaxostyla</taxon>
        <taxon>Oxymonadida</taxon>
        <taxon>Blattamonas</taxon>
    </lineage>
</organism>
<keyword evidence="5" id="KW-1185">Reference proteome</keyword>
<evidence type="ECO:0000313" key="5">
    <source>
        <dbReference type="Proteomes" id="UP001281761"/>
    </source>
</evidence>
<reference evidence="2 5" key="1">
    <citation type="journal article" date="2022" name="bioRxiv">
        <title>Genomics of Preaxostyla Flagellates Illuminates Evolutionary Transitions and the Path Towards Mitochondrial Loss.</title>
        <authorList>
            <person name="Novak L.V.F."/>
            <person name="Treitli S.C."/>
            <person name="Pyrih J."/>
            <person name="Halakuc P."/>
            <person name="Pipaliya S.V."/>
            <person name="Vacek V."/>
            <person name="Brzon O."/>
            <person name="Soukal P."/>
            <person name="Eme L."/>
            <person name="Dacks J.B."/>
            <person name="Karnkowska A."/>
            <person name="Elias M."/>
            <person name="Hampl V."/>
        </authorList>
    </citation>
    <scope>NUCLEOTIDE SEQUENCE [LARGE SCALE GENOMIC DNA]</scope>
    <source>
        <strain evidence="2">NAU3</strain>
        <tissue evidence="2">Gut</tissue>
    </source>
</reference>
<dbReference type="Proteomes" id="UP001281761">
    <property type="component" value="Unassembled WGS sequence"/>
</dbReference>
<comment type="caution">
    <text evidence="2">The sequence shown here is derived from an EMBL/GenBank/DDBJ whole genome shotgun (WGS) entry which is preliminary data.</text>
</comment>
<evidence type="ECO:0000313" key="1">
    <source>
        <dbReference type="EMBL" id="KAK2959406.1"/>
    </source>
</evidence>
<evidence type="ECO:0000313" key="2">
    <source>
        <dbReference type="EMBL" id="KAK2959407.1"/>
    </source>
</evidence>
<evidence type="ECO:0000313" key="4">
    <source>
        <dbReference type="EMBL" id="KAK2959409.1"/>
    </source>
</evidence>
<dbReference type="EMBL" id="JARBJD010000030">
    <property type="protein sequence ID" value="KAK2959407.1"/>
    <property type="molecule type" value="Genomic_DNA"/>
</dbReference>
<dbReference type="EMBL" id="JARBJD010000030">
    <property type="protein sequence ID" value="KAK2959409.1"/>
    <property type="molecule type" value="Genomic_DNA"/>
</dbReference>
<sequence length="139" mass="15646">MSESNPEPSTLQATELPIELRGSENKLNVTHNVETALPRDTVEKYASSRFSGGFAKWIKFKSTSVWIKFQRGLVFIDVGFGLDPYSDPEPDHIDNVHIDNDVVPIGFTSLSLMNKTVLRTERLSTRFLAVNRLETIPPI</sequence>
<dbReference type="EMBL" id="JARBJD010000030">
    <property type="protein sequence ID" value="KAK2959408.1"/>
    <property type="molecule type" value="Genomic_DNA"/>
</dbReference>
<dbReference type="EMBL" id="JARBJD010000030">
    <property type="protein sequence ID" value="KAK2959406.1"/>
    <property type="molecule type" value="Genomic_DNA"/>
</dbReference>
<name>A0ABQ9Y6P4_9EUKA</name>
<gene>
    <name evidence="1" type="ORF">BLNAU_5715</name>
    <name evidence="2" type="ORF">BLNAU_5716</name>
    <name evidence="3" type="ORF">BLNAU_5717</name>
    <name evidence="4" type="ORF">BLNAU_5718</name>
</gene>
<protein>
    <submittedName>
        <fullName evidence="2">Uncharacterized protein</fullName>
    </submittedName>
</protein>
<evidence type="ECO:0000313" key="3">
    <source>
        <dbReference type="EMBL" id="KAK2959408.1"/>
    </source>
</evidence>